<reference evidence="2 3" key="1">
    <citation type="submission" date="2015-04" db="EMBL/GenBank/DDBJ databases">
        <title>The draft genome sequence of Roseovarius indicus B108T.</title>
        <authorList>
            <person name="Li G."/>
            <person name="Lai Q."/>
            <person name="Shao Z."/>
            <person name="Yan P."/>
        </authorList>
    </citation>
    <scope>NUCLEOTIDE SEQUENCE [LARGE SCALE GENOMIC DNA]</scope>
    <source>
        <strain evidence="2 3">B108</strain>
    </source>
</reference>
<sequence>MHCPMSNDGSQVSRITTGPLGPSAIGAGLFLALASVHLWVPEQVSVAIAALTLALIGGAYIGFGASALSAGMFCMELGVAAFYALVALAGLLWTPLALPLGLAAHAAWDLLHHNGAFGAPVPKWYIPFCVVFDLLAAGFLLILYLP</sequence>
<protein>
    <submittedName>
        <fullName evidence="2">Uncharacterized protein</fullName>
    </submittedName>
</protein>
<evidence type="ECO:0000313" key="3">
    <source>
        <dbReference type="Proteomes" id="UP000051401"/>
    </source>
</evidence>
<name>A0A0T5P173_9RHOB</name>
<keyword evidence="1" id="KW-1133">Transmembrane helix</keyword>
<proteinExistence type="predicted"/>
<accession>A0A0T5P173</accession>
<organism evidence="2 3">
    <name type="scientific">Roseovarius indicus</name>
    <dbReference type="NCBI Taxonomy" id="540747"/>
    <lineage>
        <taxon>Bacteria</taxon>
        <taxon>Pseudomonadati</taxon>
        <taxon>Pseudomonadota</taxon>
        <taxon>Alphaproteobacteria</taxon>
        <taxon>Rhodobacterales</taxon>
        <taxon>Roseobacteraceae</taxon>
        <taxon>Roseovarius</taxon>
    </lineage>
</organism>
<dbReference type="EMBL" id="LAXI01000032">
    <property type="protein sequence ID" value="KRS14854.1"/>
    <property type="molecule type" value="Genomic_DNA"/>
</dbReference>
<evidence type="ECO:0000256" key="1">
    <source>
        <dbReference type="SAM" id="Phobius"/>
    </source>
</evidence>
<keyword evidence="1" id="KW-0472">Membrane</keyword>
<feature type="transmembrane region" description="Helical" evidence="1">
    <location>
        <begin position="46"/>
        <end position="68"/>
    </location>
</feature>
<comment type="caution">
    <text evidence="2">The sequence shown here is derived from an EMBL/GenBank/DDBJ whole genome shotgun (WGS) entry which is preliminary data.</text>
</comment>
<feature type="transmembrane region" description="Helical" evidence="1">
    <location>
        <begin position="80"/>
        <end position="104"/>
    </location>
</feature>
<dbReference type="AlphaFoldDB" id="A0A0T5P173"/>
<gene>
    <name evidence="2" type="ORF">XM52_26680</name>
</gene>
<evidence type="ECO:0000313" key="2">
    <source>
        <dbReference type="EMBL" id="KRS14854.1"/>
    </source>
</evidence>
<keyword evidence="1" id="KW-0812">Transmembrane</keyword>
<dbReference type="PATRIC" id="fig|540747.5.peg.4101"/>
<dbReference type="STRING" id="540747.SAMN04488031_11771"/>
<feature type="transmembrane region" description="Helical" evidence="1">
    <location>
        <begin position="124"/>
        <end position="145"/>
    </location>
</feature>
<dbReference type="InterPro" id="IPR046052">
    <property type="entry name" value="DUF6010"/>
</dbReference>
<feature type="transmembrane region" description="Helical" evidence="1">
    <location>
        <begin position="20"/>
        <end position="40"/>
    </location>
</feature>
<dbReference type="Proteomes" id="UP000051401">
    <property type="component" value="Unassembled WGS sequence"/>
</dbReference>
<dbReference type="Pfam" id="PF19473">
    <property type="entry name" value="DUF6010"/>
    <property type="match status" value="1"/>
</dbReference>
<keyword evidence="3" id="KW-1185">Reference proteome</keyword>